<dbReference type="CDD" id="cd00118">
    <property type="entry name" value="LysM"/>
    <property type="match status" value="1"/>
</dbReference>
<feature type="domain" description="LysM" evidence="2">
    <location>
        <begin position="55"/>
        <end position="104"/>
    </location>
</feature>
<protein>
    <recommendedName>
        <fullName evidence="2">LysM domain-containing protein</fullName>
    </recommendedName>
</protein>
<reference evidence="3 4" key="1">
    <citation type="submission" date="2020-08" db="EMBL/GenBank/DDBJ databases">
        <title>Sequencing the genomes of 1000 actinobacteria strains.</title>
        <authorList>
            <person name="Klenk H.-P."/>
        </authorList>
    </citation>
    <scope>NUCLEOTIDE SEQUENCE [LARGE SCALE GENOMIC DNA]</scope>
    <source>
        <strain evidence="3 4">DSM 43149</strain>
    </source>
</reference>
<dbReference type="InterPro" id="IPR036779">
    <property type="entry name" value="LysM_dom_sf"/>
</dbReference>
<name>A0A7W7HTL8_9ACTN</name>
<dbReference type="Pfam" id="PF01476">
    <property type="entry name" value="LysM"/>
    <property type="match status" value="1"/>
</dbReference>
<organism evidence="3 4">
    <name type="scientific">Actinoplanes digitatis</name>
    <dbReference type="NCBI Taxonomy" id="1868"/>
    <lineage>
        <taxon>Bacteria</taxon>
        <taxon>Bacillati</taxon>
        <taxon>Actinomycetota</taxon>
        <taxon>Actinomycetes</taxon>
        <taxon>Micromonosporales</taxon>
        <taxon>Micromonosporaceae</taxon>
        <taxon>Actinoplanes</taxon>
    </lineage>
</organism>
<evidence type="ECO:0000313" key="4">
    <source>
        <dbReference type="Proteomes" id="UP000578112"/>
    </source>
</evidence>
<feature type="transmembrane region" description="Helical" evidence="1">
    <location>
        <begin position="21"/>
        <end position="39"/>
    </location>
</feature>
<accession>A0A7W7HTL8</accession>
<dbReference type="InterPro" id="IPR018392">
    <property type="entry name" value="LysM"/>
</dbReference>
<gene>
    <name evidence="3" type="ORF">BJ971_001055</name>
</gene>
<dbReference type="EMBL" id="JACHNH010000001">
    <property type="protein sequence ID" value="MBB4760499.1"/>
    <property type="molecule type" value="Genomic_DNA"/>
</dbReference>
<keyword evidence="1" id="KW-0812">Transmembrane</keyword>
<evidence type="ECO:0000259" key="2">
    <source>
        <dbReference type="SMART" id="SM00257"/>
    </source>
</evidence>
<evidence type="ECO:0000313" key="3">
    <source>
        <dbReference type="EMBL" id="MBB4760499.1"/>
    </source>
</evidence>
<dbReference type="SUPFAM" id="SSF54106">
    <property type="entry name" value="LysM domain"/>
    <property type="match status" value="1"/>
</dbReference>
<dbReference type="AlphaFoldDB" id="A0A7W7HTL8"/>
<dbReference type="SMART" id="SM00257">
    <property type="entry name" value="LysM"/>
    <property type="match status" value="1"/>
</dbReference>
<keyword evidence="1" id="KW-1133">Transmembrane helix</keyword>
<sequence>MVTTGARRQPAPLRLTRRGRVVVLTFFILLASLASAVLWTTASRAGDPDAGPAPSVVVQPHDTLWSIAGRAAPDRSPWEVVAEIRHLNGLDGYYIHAGETLILPRER</sequence>
<keyword evidence="1" id="KW-0472">Membrane</keyword>
<dbReference type="RefSeq" id="WP_239087858.1">
    <property type="nucleotide sequence ID" value="NZ_BOMK01000084.1"/>
</dbReference>
<keyword evidence="4" id="KW-1185">Reference proteome</keyword>
<proteinExistence type="predicted"/>
<dbReference type="Gene3D" id="3.10.350.10">
    <property type="entry name" value="LysM domain"/>
    <property type="match status" value="1"/>
</dbReference>
<dbReference type="Proteomes" id="UP000578112">
    <property type="component" value="Unassembled WGS sequence"/>
</dbReference>
<comment type="caution">
    <text evidence="3">The sequence shown here is derived from an EMBL/GenBank/DDBJ whole genome shotgun (WGS) entry which is preliminary data.</text>
</comment>
<evidence type="ECO:0000256" key="1">
    <source>
        <dbReference type="SAM" id="Phobius"/>
    </source>
</evidence>